<dbReference type="GO" id="GO:0005737">
    <property type="term" value="C:cytoplasm"/>
    <property type="evidence" value="ECO:0007669"/>
    <property type="project" value="TreeGrafter"/>
</dbReference>
<comment type="similarity">
    <text evidence="2">Belongs to the HAD-like hydrolase superfamily.</text>
</comment>
<dbReference type="NCBIfam" id="TIGR01458">
    <property type="entry name" value="HAD-SF-IIA-hyp3"/>
    <property type="match status" value="1"/>
</dbReference>
<keyword evidence="7" id="KW-1185">Reference proteome</keyword>
<dbReference type="InterPro" id="IPR006355">
    <property type="entry name" value="LHPP/HDHD2"/>
</dbReference>
<dbReference type="NCBIfam" id="TIGR01460">
    <property type="entry name" value="HAD-SF-IIA"/>
    <property type="match status" value="1"/>
</dbReference>
<comment type="caution">
    <text evidence="6">The sequence shown here is derived from an EMBL/GenBank/DDBJ whole genome shotgun (WGS) entry which is preliminary data.</text>
</comment>
<evidence type="ECO:0000313" key="7">
    <source>
        <dbReference type="Proteomes" id="UP000011134"/>
    </source>
</evidence>
<protein>
    <recommendedName>
        <fullName evidence="5">Haloacid dehalogenase-like hydrolase domain-containing protein 2</fullName>
    </recommendedName>
</protein>
<evidence type="ECO:0000256" key="3">
    <source>
        <dbReference type="ARBA" id="ARBA00022723"/>
    </source>
</evidence>
<dbReference type="Pfam" id="PF13344">
    <property type="entry name" value="Hydrolase_6"/>
    <property type="match status" value="1"/>
</dbReference>
<accession>L8JCD9</accession>
<dbReference type="InterPro" id="IPR023214">
    <property type="entry name" value="HAD_sf"/>
</dbReference>
<evidence type="ECO:0000256" key="5">
    <source>
        <dbReference type="ARBA" id="ARBA00039666"/>
    </source>
</evidence>
<evidence type="ECO:0000256" key="4">
    <source>
        <dbReference type="ARBA" id="ARBA00022842"/>
    </source>
</evidence>
<dbReference type="RefSeq" id="WP_007463198.1">
    <property type="nucleotide sequence ID" value="NZ_AMZO01000006.1"/>
</dbReference>
<gene>
    <name evidence="6" type="ORF">C942_04208</name>
</gene>
<dbReference type="PANTHER" id="PTHR19288:SF46">
    <property type="entry name" value="HALOACID DEHALOGENASE-LIKE HYDROLASE DOMAIN-CONTAINING PROTEIN 2"/>
    <property type="match status" value="1"/>
</dbReference>
<dbReference type="InterPro" id="IPR036412">
    <property type="entry name" value="HAD-like_sf"/>
</dbReference>
<evidence type="ECO:0000313" key="6">
    <source>
        <dbReference type="EMBL" id="ELR66510.1"/>
    </source>
</evidence>
<dbReference type="Pfam" id="PF13242">
    <property type="entry name" value="Hydrolase_like"/>
    <property type="match status" value="1"/>
</dbReference>
<dbReference type="PANTHER" id="PTHR19288">
    <property type="entry name" value="4-NITROPHENYLPHOSPHATASE-RELATED"/>
    <property type="match status" value="1"/>
</dbReference>
<proteinExistence type="inferred from homology"/>
<keyword evidence="3" id="KW-0479">Metal-binding</keyword>
<dbReference type="GO" id="GO:0046872">
    <property type="term" value="F:metal ion binding"/>
    <property type="evidence" value="ECO:0007669"/>
    <property type="project" value="UniProtKB-KW"/>
</dbReference>
<dbReference type="AlphaFoldDB" id="L8JCD9"/>
<dbReference type="OrthoDB" id="148966at2"/>
<name>L8JCD9_9GAMM</name>
<dbReference type="Proteomes" id="UP000011134">
    <property type="component" value="Unassembled WGS sequence"/>
</dbReference>
<dbReference type="EMBL" id="AMZO01000006">
    <property type="protein sequence ID" value="ELR66510.1"/>
    <property type="molecule type" value="Genomic_DNA"/>
</dbReference>
<dbReference type="Gene3D" id="3.40.50.1000">
    <property type="entry name" value="HAD superfamily/HAD-like"/>
    <property type="match status" value="2"/>
</dbReference>
<organism evidence="6 7">
    <name type="scientific">Photobacterium marinum</name>
    <dbReference type="NCBI Taxonomy" id="1056511"/>
    <lineage>
        <taxon>Bacteria</taxon>
        <taxon>Pseudomonadati</taxon>
        <taxon>Pseudomonadota</taxon>
        <taxon>Gammaproteobacteria</taxon>
        <taxon>Vibrionales</taxon>
        <taxon>Vibrionaceae</taxon>
        <taxon>Photobacterium</taxon>
    </lineage>
</organism>
<comment type="cofactor">
    <cofactor evidence="1">
        <name>Mg(2+)</name>
        <dbReference type="ChEBI" id="CHEBI:18420"/>
    </cofactor>
</comment>
<sequence>MYKAIFFDISGVLYDGKQSIPGAVEAIAAVRDSGLDFRFVTNTSRRTCAQIYQDLTLMGFDIEVSQIYTAPAAVKALLHQRQWRPYCLIHRNIESEFADVEQSDPNAVFVADAEERFCYEYLDRAFRLCQAGAPLIAVGMNRYFKQDGRLHLDAGPFIRAIEYAADTEAIIVGKPSVDFFSQVVASTQFGVESVLMIGDDVFGDVEGALNAGLDACLVRTGKYQPGDENRIDRDFHCVDSVAEAVEKVLKAQH</sequence>
<dbReference type="InterPro" id="IPR006357">
    <property type="entry name" value="HAD-SF_hydro_IIA"/>
</dbReference>
<dbReference type="PATRIC" id="fig|1056511.3.peg.1038"/>
<dbReference type="SUPFAM" id="SSF56784">
    <property type="entry name" value="HAD-like"/>
    <property type="match status" value="1"/>
</dbReference>
<dbReference type="GO" id="GO:0016791">
    <property type="term" value="F:phosphatase activity"/>
    <property type="evidence" value="ECO:0007669"/>
    <property type="project" value="InterPro"/>
</dbReference>
<keyword evidence="4" id="KW-0460">Magnesium</keyword>
<reference evidence="6 7" key="1">
    <citation type="submission" date="2012-12" db="EMBL/GenBank/DDBJ databases">
        <title>Genome Assembly of Photobacterium sp. AK15.</title>
        <authorList>
            <person name="Khatri I."/>
            <person name="Vaidya B."/>
            <person name="Srinivas T.N.R."/>
            <person name="Subramanian S."/>
            <person name="Pinnaka A."/>
        </authorList>
    </citation>
    <scope>NUCLEOTIDE SEQUENCE [LARGE SCALE GENOMIC DNA]</scope>
    <source>
        <strain evidence="6 7">AK15</strain>
    </source>
</reference>
<evidence type="ECO:0000256" key="2">
    <source>
        <dbReference type="ARBA" id="ARBA00007958"/>
    </source>
</evidence>
<keyword evidence="6" id="KW-0378">Hydrolase</keyword>
<evidence type="ECO:0000256" key="1">
    <source>
        <dbReference type="ARBA" id="ARBA00001946"/>
    </source>
</evidence>